<dbReference type="CDD" id="cd08770">
    <property type="entry name" value="DAP_dppA_3"/>
    <property type="match status" value="1"/>
</dbReference>
<keyword evidence="2" id="KW-0862">Zinc</keyword>
<feature type="binding site" evidence="2">
    <location>
        <position position="59"/>
    </location>
    <ligand>
        <name>Zn(2+)</name>
        <dbReference type="ChEBI" id="CHEBI:29105"/>
        <label>2</label>
    </ligand>
</feature>
<dbReference type="InterPro" id="IPR027476">
    <property type="entry name" value="DppA_N"/>
</dbReference>
<evidence type="ECO:0000256" key="2">
    <source>
        <dbReference type="PIRSR" id="PIRSR015853-2"/>
    </source>
</evidence>
<dbReference type="EMBL" id="CP047591">
    <property type="protein sequence ID" value="QHI71001.1"/>
    <property type="molecule type" value="Genomic_DNA"/>
</dbReference>
<dbReference type="InterPro" id="IPR036177">
    <property type="entry name" value="Peptidase_M55_sf"/>
</dbReference>
<dbReference type="Proteomes" id="UP000463883">
    <property type="component" value="Chromosome"/>
</dbReference>
<feature type="binding site" evidence="2">
    <location>
        <position position="8"/>
    </location>
    <ligand>
        <name>Zn(2+)</name>
        <dbReference type="ChEBI" id="CHEBI:29105"/>
        <label>1</label>
    </ligand>
</feature>
<evidence type="ECO:0000313" key="3">
    <source>
        <dbReference type="EMBL" id="QHI71001.1"/>
    </source>
</evidence>
<dbReference type="GO" id="GO:0046872">
    <property type="term" value="F:metal ion binding"/>
    <property type="evidence" value="ECO:0007669"/>
    <property type="project" value="UniProtKB-KW"/>
</dbReference>
<feature type="binding site" evidence="2">
    <location>
        <position position="10"/>
    </location>
    <ligand>
        <name>Zn(2+)</name>
        <dbReference type="ChEBI" id="CHEBI:29105"/>
        <label>1</label>
    </ligand>
</feature>
<dbReference type="Pfam" id="PF04951">
    <property type="entry name" value="Peptidase_M55"/>
    <property type="match status" value="1"/>
</dbReference>
<keyword evidence="4" id="KW-1185">Reference proteome</keyword>
<keyword evidence="2" id="KW-0479">Metal-binding</keyword>
<gene>
    <name evidence="3" type="ORF">Ami3637_00150</name>
</gene>
<dbReference type="SUPFAM" id="SSF63992">
    <property type="entry name" value="Dipeptide transport protein"/>
    <property type="match status" value="1"/>
</dbReference>
<dbReference type="RefSeq" id="WP_162360779.1">
    <property type="nucleotide sequence ID" value="NZ_CP047591.1"/>
</dbReference>
<feature type="binding site" evidence="2">
    <location>
        <position position="104"/>
    </location>
    <ligand>
        <name>Zn(2+)</name>
        <dbReference type="ChEBI" id="CHEBI:29105"/>
        <label>2</label>
    </ligand>
</feature>
<dbReference type="PIRSF" id="PIRSF015853">
    <property type="entry name" value="Pep_DppA"/>
    <property type="match status" value="1"/>
</dbReference>
<sequence length="265" mass="29018">MKVFISADIEGVTGVTSWCETRYGGQGYEAASRQMTLEVAAACRAAMKLGYEVVVKDGHEEALNLDMTQLPKGVQLIRGWMTTPASMMGGLDESFAAAVYIGYHSPEGSDASPLAHTIEHDLFNWIKINGELASEFLLNALWATAHGVPSVFLSGDDGMCRLAQKSHPGIFTVATKKGIGNAVWNIHPEEAVEKIEKGVEKSLEAGIGLMPIEKEYNMIINFKEHQNARRASWYPGAKQTDSNTVEYTAATPWELSVARMFMTEI</sequence>
<reference evidence="3 4" key="1">
    <citation type="submission" date="2020-01" db="EMBL/GenBank/DDBJ databases">
        <title>Genomic analysis of Aminipila sp. CBA3637.</title>
        <authorList>
            <person name="Kim Y.B."/>
            <person name="Roh S.W."/>
        </authorList>
    </citation>
    <scope>NUCLEOTIDE SEQUENCE [LARGE SCALE GENOMIC DNA]</scope>
    <source>
        <strain evidence="3 4">CBA3637</strain>
    </source>
</reference>
<evidence type="ECO:0000313" key="4">
    <source>
        <dbReference type="Proteomes" id="UP000463883"/>
    </source>
</evidence>
<protein>
    <submittedName>
        <fullName evidence="3">Peptidase M55</fullName>
    </submittedName>
</protein>
<feature type="active site" description="Nucleophile" evidence="1">
    <location>
        <position position="116"/>
    </location>
</feature>
<name>A0A6P1MAW9_9FIRM</name>
<organism evidence="3 4">
    <name type="scientific">Aminipila terrae</name>
    <dbReference type="NCBI Taxonomy" id="2697030"/>
    <lineage>
        <taxon>Bacteria</taxon>
        <taxon>Bacillati</taxon>
        <taxon>Bacillota</taxon>
        <taxon>Clostridia</taxon>
        <taxon>Peptostreptococcales</taxon>
        <taxon>Anaerovoracaceae</taxon>
        <taxon>Aminipila</taxon>
    </lineage>
</organism>
<dbReference type="AlphaFoldDB" id="A0A6P1MAW9"/>
<accession>A0A6P1MAW9</accession>
<dbReference type="Gene3D" id="3.30.1360.130">
    <property type="entry name" value="Dipeptide transport protein"/>
    <property type="match status" value="1"/>
</dbReference>
<dbReference type="InterPro" id="IPR007035">
    <property type="entry name" value="Peptidase_M55"/>
</dbReference>
<feature type="binding site" evidence="2">
    <location>
        <position position="135"/>
    </location>
    <ligand>
        <name>Zn(2+)</name>
        <dbReference type="ChEBI" id="CHEBI:29105"/>
        <label>2</label>
    </ligand>
</feature>
<dbReference type="KEGG" id="amic:Ami3637_00150"/>
<evidence type="ECO:0000256" key="1">
    <source>
        <dbReference type="PIRSR" id="PIRSR015853-1"/>
    </source>
</evidence>
<proteinExistence type="predicted"/>
<dbReference type="Gene3D" id="3.40.50.10780">
    <property type="entry name" value="Dipeptide transport protein"/>
    <property type="match status" value="1"/>
</dbReference>
<feature type="binding site" evidence="2">
    <location>
        <position position="8"/>
    </location>
    <ligand>
        <name>Zn(2+)</name>
        <dbReference type="ChEBI" id="CHEBI:29105"/>
        <label>2</label>
    </ligand>
</feature>